<comment type="similarity">
    <text evidence="2">Belongs to the MND1 family.</text>
</comment>
<keyword evidence="3 5" id="KW-0175">Coiled coil</keyword>
<feature type="domain" description="Mnd1 HTH" evidence="6">
    <location>
        <begin position="11"/>
        <end position="69"/>
    </location>
</feature>
<gene>
    <name evidence="7" type="ORF">TPC1_16686</name>
</gene>
<dbReference type="EMBL" id="GDID01004967">
    <property type="protein sequence ID" value="JAP91639.1"/>
    <property type="molecule type" value="Transcribed_RNA"/>
</dbReference>
<feature type="non-terminal residue" evidence="7">
    <location>
        <position position="1"/>
    </location>
</feature>
<comment type="subcellular location">
    <subcellularLocation>
        <location evidence="1">Nucleus</location>
    </subcellularLocation>
</comment>
<proteinExistence type="inferred from homology"/>
<evidence type="ECO:0000256" key="5">
    <source>
        <dbReference type="SAM" id="Coils"/>
    </source>
</evidence>
<dbReference type="InterPro" id="IPR005647">
    <property type="entry name" value="Mnd1"/>
</dbReference>
<dbReference type="GO" id="GO:0007131">
    <property type="term" value="P:reciprocal meiotic recombination"/>
    <property type="evidence" value="ECO:0007669"/>
    <property type="project" value="InterPro"/>
</dbReference>
<protein>
    <submittedName>
        <fullName evidence="7">Mnd1</fullName>
    </submittedName>
</protein>
<sequence>GTSEEEKKQKLLDHMLKTGAIYSNSTIEQASKPTGISAMIIKNILQSLADENLVDTDKIGASQFYWIFKSKQSQKIINQKAQLEKKLQEQQQEITNLQNTLDKLKQEKKQTEQTVQLQIADENFRKQLESLKEKLAVFKKYDYQDFKKKEEAFQQIKTETNLETDNIFALRRFLIKKFAMDKNLAGKQL</sequence>
<evidence type="ECO:0000259" key="6">
    <source>
        <dbReference type="Pfam" id="PF03962"/>
    </source>
</evidence>
<feature type="non-terminal residue" evidence="7">
    <location>
        <position position="189"/>
    </location>
</feature>
<dbReference type="GO" id="GO:0005634">
    <property type="term" value="C:nucleus"/>
    <property type="evidence" value="ECO:0007669"/>
    <property type="project" value="UniProtKB-SubCell"/>
</dbReference>
<dbReference type="Pfam" id="PF03962">
    <property type="entry name" value="Mnd1"/>
    <property type="match status" value="1"/>
</dbReference>
<name>A0A146K830_9EUKA</name>
<accession>A0A146K830</accession>
<dbReference type="AlphaFoldDB" id="A0A146K830"/>
<dbReference type="InterPro" id="IPR040453">
    <property type="entry name" value="Mnd1_HTH"/>
</dbReference>
<dbReference type="PIRSF" id="PIRSF026991">
    <property type="entry name" value="Mnd1"/>
    <property type="match status" value="1"/>
</dbReference>
<reference evidence="7" key="1">
    <citation type="submission" date="2015-07" db="EMBL/GenBank/DDBJ databases">
        <title>Adaptation to a free-living lifestyle via gene acquisitions in the diplomonad Trepomonas sp. PC1.</title>
        <authorList>
            <person name="Xu F."/>
            <person name="Jerlstrom-Hultqvist J."/>
            <person name="Kolisko M."/>
            <person name="Simpson A.G.B."/>
            <person name="Roger A.J."/>
            <person name="Svard S.G."/>
            <person name="Andersson J.O."/>
        </authorList>
    </citation>
    <scope>NUCLEOTIDE SEQUENCE</scope>
    <source>
        <strain evidence="7">PC1</strain>
    </source>
</reference>
<evidence type="ECO:0000313" key="7">
    <source>
        <dbReference type="EMBL" id="JAP91639.1"/>
    </source>
</evidence>
<evidence type="ECO:0000256" key="3">
    <source>
        <dbReference type="ARBA" id="ARBA00023054"/>
    </source>
</evidence>
<keyword evidence="4" id="KW-0539">Nucleus</keyword>
<evidence type="ECO:0000256" key="1">
    <source>
        <dbReference type="ARBA" id="ARBA00004123"/>
    </source>
</evidence>
<organism evidence="7">
    <name type="scientific">Trepomonas sp. PC1</name>
    <dbReference type="NCBI Taxonomy" id="1076344"/>
    <lineage>
        <taxon>Eukaryota</taxon>
        <taxon>Metamonada</taxon>
        <taxon>Diplomonadida</taxon>
        <taxon>Hexamitidae</taxon>
        <taxon>Hexamitinae</taxon>
        <taxon>Trepomonas</taxon>
    </lineage>
</organism>
<evidence type="ECO:0000256" key="2">
    <source>
        <dbReference type="ARBA" id="ARBA00005981"/>
    </source>
</evidence>
<feature type="coiled-coil region" evidence="5">
    <location>
        <begin position="73"/>
        <end position="121"/>
    </location>
</feature>
<evidence type="ECO:0000256" key="4">
    <source>
        <dbReference type="ARBA" id="ARBA00023242"/>
    </source>
</evidence>
<dbReference type="GO" id="GO:0003690">
    <property type="term" value="F:double-stranded DNA binding"/>
    <property type="evidence" value="ECO:0007669"/>
    <property type="project" value="InterPro"/>
</dbReference>